<proteinExistence type="predicted"/>
<dbReference type="AlphaFoldDB" id="A0A2W2FUS8"/>
<dbReference type="Proteomes" id="UP000248544">
    <property type="component" value="Unassembled WGS sequence"/>
</dbReference>
<accession>A0A2W2FUS8</accession>
<sequence length="87" mass="9521">MTWRSRFNLRRAQSTLTCMRVRKLAVLLEKLRLSPPNLNPLGRQGPAETRLFLMKVRSVNHVLLASRAEPAAGTVVEGEAVAGAAGL</sequence>
<reference evidence="1 2" key="1">
    <citation type="submission" date="2018-01" db="EMBL/GenBank/DDBJ databases">
        <title>Draft genome sequence of Sphaerisporangium sp. 7K107.</title>
        <authorList>
            <person name="Sahin N."/>
            <person name="Saygin H."/>
            <person name="Ay H."/>
        </authorList>
    </citation>
    <scope>NUCLEOTIDE SEQUENCE [LARGE SCALE GENOMIC DNA]</scope>
    <source>
        <strain evidence="1 2">7K107</strain>
    </source>
</reference>
<keyword evidence="2" id="KW-1185">Reference proteome</keyword>
<protein>
    <submittedName>
        <fullName evidence="1">Uncharacterized protein</fullName>
    </submittedName>
</protein>
<organism evidence="1 2">
    <name type="scientific">Spongiactinospora gelatinilytica</name>
    <dbReference type="NCBI Taxonomy" id="2666298"/>
    <lineage>
        <taxon>Bacteria</taxon>
        <taxon>Bacillati</taxon>
        <taxon>Actinomycetota</taxon>
        <taxon>Actinomycetes</taxon>
        <taxon>Streptosporangiales</taxon>
        <taxon>Streptosporangiaceae</taxon>
        <taxon>Spongiactinospora</taxon>
    </lineage>
</organism>
<comment type="caution">
    <text evidence="1">The sequence shown here is derived from an EMBL/GenBank/DDBJ whole genome shotgun (WGS) entry which is preliminary data.</text>
</comment>
<gene>
    <name evidence="1" type="ORF">C1I98_21630</name>
</gene>
<evidence type="ECO:0000313" key="1">
    <source>
        <dbReference type="EMBL" id="PZG41226.1"/>
    </source>
</evidence>
<dbReference type="EMBL" id="POUA01000177">
    <property type="protein sequence ID" value="PZG41226.1"/>
    <property type="molecule type" value="Genomic_DNA"/>
</dbReference>
<name>A0A2W2FUS8_9ACTN</name>
<evidence type="ECO:0000313" key="2">
    <source>
        <dbReference type="Proteomes" id="UP000248544"/>
    </source>
</evidence>